<proteinExistence type="predicted"/>
<feature type="transmembrane region" description="Helical" evidence="1">
    <location>
        <begin position="12"/>
        <end position="29"/>
    </location>
</feature>
<dbReference type="InterPro" id="IPR052927">
    <property type="entry name" value="DCC_oxidoreductase"/>
</dbReference>
<keyword evidence="1" id="KW-0812">Transmembrane</keyword>
<evidence type="ECO:0000313" key="3">
    <source>
        <dbReference type="Proteomes" id="UP000192917"/>
    </source>
</evidence>
<gene>
    <name evidence="2" type="ORF">SAMN05428998_12496</name>
</gene>
<evidence type="ECO:0000256" key="1">
    <source>
        <dbReference type="SAM" id="Phobius"/>
    </source>
</evidence>
<dbReference type="AlphaFoldDB" id="A0A1Y6CGX9"/>
<organism evidence="2 3">
    <name type="scientific">Tistlia consotensis USBA 355</name>
    <dbReference type="NCBI Taxonomy" id="560819"/>
    <lineage>
        <taxon>Bacteria</taxon>
        <taxon>Pseudomonadati</taxon>
        <taxon>Pseudomonadota</taxon>
        <taxon>Alphaproteobacteria</taxon>
        <taxon>Rhodospirillales</taxon>
        <taxon>Rhodovibrionaceae</taxon>
        <taxon>Tistlia</taxon>
    </lineage>
</organism>
<keyword evidence="3" id="KW-1185">Reference proteome</keyword>
<dbReference type="Proteomes" id="UP000192917">
    <property type="component" value="Unassembled WGS sequence"/>
</dbReference>
<keyword evidence="1" id="KW-0472">Membrane</keyword>
<sequence length="157" mass="16899">MTSPADGPGPVILFDGVCNLCAGVVRFVVRHDPAGRFRFAPLQSEAAKRLLGAAEPVGAAEGGGAGERLETMILIADGRVYRKSTAALQTAARLDGVWRLAALLLLVPRGLRDAVYDWVGRRRYRWFGRTQACWLPDGALAARFLDPGQDGGGRRPD</sequence>
<dbReference type="STRING" id="560819.SAMN05428998_12496"/>
<dbReference type="InterPro" id="IPR007263">
    <property type="entry name" value="DCC1-like"/>
</dbReference>
<dbReference type="EMBL" id="FWZX01000024">
    <property type="protein sequence ID" value="SMF63319.1"/>
    <property type="molecule type" value="Genomic_DNA"/>
</dbReference>
<dbReference type="RefSeq" id="WP_085125145.1">
    <property type="nucleotide sequence ID" value="NZ_FWZX01000024.1"/>
</dbReference>
<name>A0A1Y6CGX9_9PROT</name>
<dbReference type="GO" id="GO:0015035">
    <property type="term" value="F:protein-disulfide reductase activity"/>
    <property type="evidence" value="ECO:0007669"/>
    <property type="project" value="InterPro"/>
</dbReference>
<dbReference type="PANTHER" id="PTHR33639">
    <property type="entry name" value="THIOL-DISULFIDE OXIDOREDUCTASE DCC"/>
    <property type="match status" value="1"/>
</dbReference>
<reference evidence="2 3" key="1">
    <citation type="submission" date="2017-04" db="EMBL/GenBank/DDBJ databases">
        <authorList>
            <person name="Afonso C.L."/>
            <person name="Miller P.J."/>
            <person name="Scott M.A."/>
            <person name="Spackman E."/>
            <person name="Goraichik I."/>
            <person name="Dimitrov K.M."/>
            <person name="Suarez D.L."/>
            <person name="Swayne D.E."/>
        </authorList>
    </citation>
    <scope>NUCLEOTIDE SEQUENCE [LARGE SCALE GENOMIC DNA]</scope>
    <source>
        <strain evidence="2 3">USBA 355</strain>
    </source>
</reference>
<protein>
    <submittedName>
        <fullName evidence="2">Predicted thiol-disulfide oxidoreductase YuxK, DCC family</fullName>
    </submittedName>
</protein>
<accession>A0A1Y6CGX9</accession>
<keyword evidence="1" id="KW-1133">Transmembrane helix</keyword>
<dbReference type="Pfam" id="PF04134">
    <property type="entry name" value="DCC1-like"/>
    <property type="match status" value="1"/>
</dbReference>
<evidence type="ECO:0000313" key="2">
    <source>
        <dbReference type="EMBL" id="SMF63319.1"/>
    </source>
</evidence>
<dbReference type="PANTHER" id="PTHR33639:SF2">
    <property type="entry name" value="DUF393 DOMAIN-CONTAINING PROTEIN"/>
    <property type="match status" value="1"/>
</dbReference>